<keyword evidence="2 5" id="KW-0812">Transmembrane</keyword>
<evidence type="ECO:0000256" key="5">
    <source>
        <dbReference type="HAMAP-Rule" id="MF_00189"/>
    </source>
</evidence>
<comment type="similarity">
    <text evidence="5">Belongs to the YciB family.</text>
</comment>
<sequence length="201" mass="22079">MTRPEAPKPKSAGWVRHTVDYGPLLAFLVGFLVTKSMTTATWVLVVASAIALAFGFAVEKRLAPMPLIAGLGALVFGGLALVFHDPRLLKIKPTVLNIAYAAFLFGGLLFAKNPLKVLLGEALHMDDAAWRTLTIRYACYFLVAAAANEVVWRTQSDTVWVWFKFPGLALLAVLFSLTQVPFFLKHLAKPEEEKMPEPPVT</sequence>
<evidence type="ECO:0000256" key="3">
    <source>
        <dbReference type="ARBA" id="ARBA00022989"/>
    </source>
</evidence>
<dbReference type="PANTHER" id="PTHR36917:SF1">
    <property type="entry name" value="INNER MEMBRANE-SPANNING PROTEIN YCIB"/>
    <property type="match status" value="1"/>
</dbReference>
<evidence type="ECO:0000256" key="2">
    <source>
        <dbReference type="ARBA" id="ARBA00022692"/>
    </source>
</evidence>
<organism evidence="6 7">
    <name type="scientific">Caulobacter zeae</name>
    <dbReference type="NCBI Taxonomy" id="2055137"/>
    <lineage>
        <taxon>Bacteria</taxon>
        <taxon>Pseudomonadati</taxon>
        <taxon>Pseudomonadota</taxon>
        <taxon>Alphaproteobacteria</taxon>
        <taxon>Caulobacterales</taxon>
        <taxon>Caulobacteraceae</taxon>
        <taxon>Caulobacter</taxon>
    </lineage>
</organism>
<proteinExistence type="inferred from homology"/>
<keyword evidence="3 5" id="KW-1133">Transmembrane helix</keyword>
<keyword evidence="1 5" id="KW-1003">Cell membrane</keyword>
<dbReference type="GO" id="GO:0005886">
    <property type="term" value="C:plasma membrane"/>
    <property type="evidence" value="ECO:0007669"/>
    <property type="project" value="UniProtKB-SubCell"/>
</dbReference>
<keyword evidence="7" id="KW-1185">Reference proteome</keyword>
<dbReference type="HAMAP" id="MF_00189">
    <property type="entry name" value="YciB"/>
    <property type="match status" value="1"/>
</dbReference>
<dbReference type="InterPro" id="IPR006008">
    <property type="entry name" value="YciB"/>
</dbReference>
<dbReference type="Proteomes" id="UP000234479">
    <property type="component" value="Unassembled WGS sequence"/>
</dbReference>
<dbReference type="PANTHER" id="PTHR36917">
    <property type="entry name" value="INTRACELLULAR SEPTATION PROTEIN A-RELATED"/>
    <property type="match status" value="1"/>
</dbReference>
<reference evidence="6 7" key="1">
    <citation type="submission" date="2017-12" db="EMBL/GenBank/DDBJ databases">
        <title>The genome sequence of Caulobacter sp. 410.</title>
        <authorList>
            <person name="Gao J."/>
            <person name="Mao X."/>
            <person name="Sun J."/>
        </authorList>
    </citation>
    <scope>NUCLEOTIDE SEQUENCE [LARGE SCALE GENOMIC DNA]</scope>
    <source>
        <strain evidence="6 7">410</strain>
    </source>
</reference>
<evidence type="ECO:0000313" key="7">
    <source>
        <dbReference type="Proteomes" id="UP000234479"/>
    </source>
</evidence>
<comment type="subcellular location">
    <subcellularLocation>
        <location evidence="5">Cell inner membrane</location>
        <topology evidence="5">Multi-pass membrane protein</topology>
    </subcellularLocation>
</comment>
<gene>
    <name evidence="5" type="primary">yciB</name>
    <name evidence="6" type="ORF">SGCZBJ_23840</name>
</gene>
<comment type="caution">
    <text evidence="5">Lacks conserved residue(s) required for the propagation of feature annotation.</text>
</comment>
<dbReference type="OrthoDB" id="9788219at2"/>
<feature type="transmembrane region" description="Helical" evidence="5">
    <location>
        <begin position="95"/>
        <end position="111"/>
    </location>
</feature>
<evidence type="ECO:0000256" key="1">
    <source>
        <dbReference type="ARBA" id="ARBA00022475"/>
    </source>
</evidence>
<comment type="caution">
    <text evidence="6">The sequence shown here is derived from an EMBL/GenBank/DDBJ whole genome shotgun (WGS) entry which is preliminary data.</text>
</comment>
<comment type="function">
    <text evidence="5">Plays a role in cell envelope biogenesis, maintenance of cell envelope integrity and membrane homeostasis.</text>
</comment>
<protein>
    <recommendedName>
        <fullName evidence="5">Inner membrane-spanning protein YciB</fullName>
    </recommendedName>
</protein>
<keyword evidence="5" id="KW-0997">Cell inner membrane</keyword>
<evidence type="ECO:0000313" key="6">
    <source>
        <dbReference type="EMBL" id="PLR18687.1"/>
    </source>
</evidence>
<dbReference type="EMBL" id="PJRS01000049">
    <property type="protein sequence ID" value="PLR18687.1"/>
    <property type="molecule type" value="Genomic_DNA"/>
</dbReference>
<evidence type="ECO:0000256" key="4">
    <source>
        <dbReference type="ARBA" id="ARBA00023136"/>
    </source>
</evidence>
<feature type="transmembrane region" description="Helical" evidence="5">
    <location>
        <begin position="161"/>
        <end position="184"/>
    </location>
</feature>
<dbReference type="AlphaFoldDB" id="A0A2N5CXZ9"/>
<dbReference type="Pfam" id="PF04279">
    <property type="entry name" value="IspA"/>
    <property type="match status" value="1"/>
</dbReference>
<keyword evidence="4 5" id="KW-0472">Membrane</keyword>
<accession>A0A2N5CXZ9</accession>
<dbReference type="RefSeq" id="WP_101720406.1">
    <property type="nucleotide sequence ID" value="NZ_PJRS01000049.1"/>
</dbReference>
<name>A0A2N5CXZ9_9CAUL</name>
<feature type="transmembrane region" description="Helical" evidence="5">
    <location>
        <begin position="64"/>
        <end position="83"/>
    </location>
</feature>